<feature type="domain" description="C3H1-type" evidence="11">
    <location>
        <begin position="179"/>
        <end position="207"/>
    </location>
</feature>
<dbReference type="SUPFAM" id="SSF57850">
    <property type="entry name" value="RING/U-box"/>
    <property type="match status" value="1"/>
</dbReference>
<dbReference type="GO" id="GO:0003677">
    <property type="term" value="F:DNA binding"/>
    <property type="evidence" value="ECO:0007669"/>
    <property type="project" value="UniProtKB-UniRule"/>
</dbReference>
<feature type="zinc finger region" description="C3H1-type" evidence="7">
    <location>
        <begin position="179"/>
        <end position="207"/>
    </location>
</feature>
<evidence type="ECO:0000259" key="10">
    <source>
        <dbReference type="PROSITE" id="PS50089"/>
    </source>
</evidence>
<dbReference type="Proteomes" id="UP000258309">
    <property type="component" value="Unassembled WGS sequence"/>
</dbReference>
<dbReference type="SUPFAM" id="SSF90229">
    <property type="entry name" value="CCCH zinc finger"/>
    <property type="match status" value="1"/>
</dbReference>
<comment type="similarity">
    <text evidence="2 8">Belongs to the CWC24 family.</text>
</comment>
<evidence type="ECO:0000256" key="7">
    <source>
        <dbReference type="PROSITE-ProRule" id="PRU00723"/>
    </source>
</evidence>
<feature type="region of interest" description="Disordered" evidence="9">
    <location>
        <begin position="22"/>
        <end position="83"/>
    </location>
</feature>
<dbReference type="CDD" id="cd16539">
    <property type="entry name" value="RING-HC_RNF113A_B"/>
    <property type="match status" value="1"/>
</dbReference>
<protein>
    <recommendedName>
        <fullName evidence="8">Pre-mRNA-splicing factor CWC24</fullName>
    </recommendedName>
</protein>
<dbReference type="Gene3D" id="3.30.40.10">
    <property type="entry name" value="Zinc/RING finger domain, C3HC4 (zinc finger)"/>
    <property type="match status" value="1"/>
</dbReference>
<evidence type="ECO:0000256" key="9">
    <source>
        <dbReference type="SAM" id="MobiDB-lite"/>
    </source>
</evidence>
<feature type="non-terminal residue" evidence="12">
    <location>
        <position position="1"/>
    </location>
</feature>
<dbReference type="GO" id="GO:0008270">
    <property type="term" value="F:zinc ion binding"/>
    <property type="evidence" value="ECO:0007669"/>
    <property type="project" value="UniProtKB-KW"/>
</dbReference>
<evidence type="ECO:0000256" key="2">
    <source>
        <dbReference type="ARBA" id="ARBA00009161"/>
    </source>
</evidence>
<dbReference type="GO" id="GO:0006397">
    <property type="term" value="P:mRNA processing"/>
    <property type="evidence" value="ECO:0007669"/>
    <property type="project" value="UniProtKB-KW"/>
</dbReference>
<dbReference type="PROSITE" id="PS50103">
    <property type="entry name" value="ZF_C3H1"/>
    <property type="match status" value="1"/>
</dbReference>
<dbReference type="PANTHER" id="PTHR12930">
    <property type="entry name" value="ZINC FINGER PROTEIN 183"/>
    <property type="match status" value="1"/>
</dbReference>
<keyword evidence="8" id="KW-0507">mRNA processing</keyword>
<sequence length="346" mass="37705">MAETTADIAAPGDTQPIVVTFKKRGAKAKGNIKKRVATPESSQSSDDYSSSEDESGRRIKRRKKIMGAVTASSAANKSSSNKDLSATVFEAQRNATIASTNDATKQTNWFDETSNDALSSKNLLGKTRSIPKESQQPDGTYKGLANQTSFIQKNPDAPARSVGPVKGAPTNVRMSTVTDFSPDVCKDYKTTGFCGFGDSCKFLHDRSDYKQGWQLDREWETVTKGKKIVGKVVASANRNATVAGEGDDEEQDAMLENIPFACIICRESYKNPVVTRCGHYFCEACALKRYKKDPTCMACGAGTNGVFNSAKKLNKLLERKRGRAAKRRQEAIDAGEEVSDEEEGDE</sequence>
<dbReference type="InterPro" id="IPR000571">
    <property type="entry name" value="Znf_CCCH"/>
</dbReference>
<gene>
    <name evidence="12" type="ORF">B7463_g11103</name>
</gene>
<dbReference type="Pfam" id="PF00642">
    <property type="entry name" value="zf-CCCH"/>
    <property type="match status" value="1"/>
</dbReference>
<dbReference type="InterPro" id="IPR001841">
    <property type="entry name" value="Znf_RING"/>
</dbReference>
<dbReference type="InterPro" id="IPR036855">
    <property type="entry name" value="Znf_CCCH_sf"/>
</dbReference>
<comment type="subunit">
    <text evidence="3 8">Associated with the spliceosome.</text>
</comment>
<evidence type="ECO:0000256" key="5">
    <source>
        <dbReference type="ARBA" id="ARBA00022771"/>
    </source>
</evidence>
<comment type="caution">
    <text evidence="12">The sequence shown here is derived from an EMBL/GenBank/DDBJ whole genome shotgun (WGS) entry which is preliminary data.</text>
</comment>
<keyword evidence="13" id="KW-1185">Reference proteome</keyword>
<comment type="function">
    <text evidence="1 8">Involved in pre-mRNA splicing.</text>
</comment>
<dbReference type="GO" id="GO:0034247">
    <property type="term" value="P:snoRNA splicing"/>
    <property type="evidence" value="ECO:0007669"/>
    <property type="project" value="TreeGrafter"/>
</dbReference>
<evidence type="ECO:0000256" key="3">
    <source>
        <dbReference type="ARBA" id="ARBA00011524"/>
    </source>
</evidence>
<name>A0A3E2GVU5_SCYLI</name>
<accession>A0A3E2GVU5</accession>
<evidence type="ECO:0000256" key="1">
    <source>
        <dbReference type="ARBA" id="ARBA00003777"/>
    </source>
</evidence>
<dbReference type="InterPro" id="IPR017907">
    <property type="entry name" value="Znf_RING_CS"/>
</dbReference>
<evidence type="ECO:0000256" key="8">
    <source>
        <dbReference type="RuleBase" id="RU367110"/>
    </source>
</evidence>
<evidence type="ECO:0000313" key="12">
    <source>
        <dbReference type="EMBL" id="RFU25239.1"/>
    </source>
</evidence>
<keyword evidence="6 7" id="KW-0862">Zinc</keyword>
<dbReference type="EMBL" id="NCSJ02000350">
    <property type="protein sequence ID" value="RFU25239.1"/>
    <property type="molecule type" value="Genomic_DNA"/>
</dbReference>
<proteinExistence type="inferred from homology"/>
<dbReference type="GO" id="GO:0005684">
    <property type="term" value="C:U2-type spliceosomal complex"/>
    <property type="evidence" value="ECO:0007669"/>
    <property type="project" value="TreeGrafter"/>
</dbReference>
<dbReference type="FunFam" id="3.30.40.10:FF:000045">
    <property type="entry name" value="RING finger protein 113A"/>
    <property type="match status" value="1"/>
</dbReference>
<feature type="compositionally biased region" description="Acidic residues" evidence="9">
    <location>
        <begin position="333"/>
        <end position="346"/>
    </location>
</feature>
<evidence type="ECO:0000259" key="11">
    <source>
        <dbReference type="PROSITE" id="PS50103"/>
    </source>
</evidence>
<evidence type="ECO:0000313" key="13">
    <source>
        <dbReference type="Proteomes" id="UP000258309"/>
    </source>
</evidence>
<keyword evidence="8" id="KW-0238">DNA-binding</keyword>
<dbReference type="SMART" id="SM00184">
    <property type="entry name" value="RING"/>
    <property type="match status" value="1"/>
</dbReference>
<dbReference type="SMART" id="SM00356">
    <property type="entry name" value="ZnF_C3H1"/>
    <property type="match status" value="1"/>
</dbReference>
<evidence type="ECO:0000256" key="4">
    <source>
        <dbReference type="ARBA" id="ARBA00022723"/>
    </source>
</evidence>
<feature type="non-terminal residue" evidence="12">
    <location>
        <position position="346"/>
    </location>
</feature>
<dbReference type="PROSITE" id="PS50089">
    <property type="entry name" value="ZF_RING_2"/>
    <property type="match status" value="1"/>
</dbReference>
<dbReference type="OrthoDB" id="25761at2759"/>
<dbReference type="InterPro" id="IPR013083">
    <property type="entry name" value="Znf_RING/FYVE/PHD"/>
</dbReference>
<feature type="domain" description="RING-type" evidence="10">
    <location>
        <begin position="262"/>
        <end position="299"/>
    </location>
</feature>
<feature type="region of interest" description="Disordered" evidence="9">
    <location>
        <begin position="321"/>
        <end position="346"/>
    </location>
</feature>
<organism evidence="12 13">
    <name type="scientific">Scytalidium lignicola</name>
    <name type="common">Hyphomycete</name>
    <dbReference type="NCBI Taxonomy" id="5539"/>
    <lineage>
        <taxon>Eukaryota</taxon>
        <taxon>Fungi</taxon>
        <taxon>Dikarya</taxon>
        <taxon>Ascomycota</taxon>
        <taxon>Pezizomycotina</taxon>
        <taxon>Leotiomycetes</taxon>
        <taxon>Leotiomycetes incertae sedis</taxon>
        <taxon>Scytalidium</taxon>
    </lineage>
</organism>
<evidence type="ECO:0000256" key="6">
    <source>
        <dbReference type="ARBA" id="ARBA00022833"/>
    </source>
</evidence>
<comment type="subcellular location">
    <subcellularLocation>
        <location evidence="8">Nucleus</location>
    </subcellularLocation>
</comment>
<dbReference type="PROSITE" id="PS00518">
    <property type="entry name" value="ZF_RING_1"/>
    <property type="match status" value="1"/>
</dbReference>
<dbReference type="PANTHER" id="PTHR12930:SF0">
    <property type="entry name" value="RING FINGER PROTEIN 113B"/>
    <property type="match status" value="1"/>
</dbReference>
<keyword evidence="8" id="KW-0539">Nucleus</keyword>
<dbReference type="AlphaFoldDB" id="A0A3E2GVU5"/>
<feature type="compositionally biased region" description="Basic residues" evidence="9">
    <location>
        <begin position="22"/>
        <end position="36"/>
    </location>
</feature>
<feature type="compositionally biased region" description="Low complexity" evidence="9">
    <location>
        <begin position="71"/>
        <end position="82"/>
    </location>
</feature>
<keyword evidence="8" id="KW-0508">mRNA splicing</keyword>
<dbReference type="OMA" id="ANFRKKP"/>
<dbReference type="Pfam" id="PF13920">
    <property type="entry name" value="zf-C3HC4_3"/>
    <property type="match status" value="1"/>
</dbReference>
<keyword evidence="5 7" id="KW-0863">Zinc-finger</keyword>
<keyword evidence="4 7" id="KW-0479">Metal-binding</keyword>
<keyword evidence="8" id="KW-0747">Spliceosome</keyword>
<dbReference type="InterPro" id="IPR039971">
    <property type="entry name" value="CWC24-like"/>
</dbReference>
<dbReference type="STRING" id="5539.A0A3E2GVU5"/>
<reference evidence="12 13" key="1">
    <citation type="submission" date="2018-05" db="EMBL/GenBank/DDBJ databases">
        <title>Draft genome sequence of Scytalidium lignicola DSM 105466, a ubiquitous saprotrophic fungus.</title>
        <authorList>
            <person name="Buettner E."/>
            <person name="Gebauer A.M."/>
            <person name="Hofrichter M."/>
            <person name="Liers C."/>
            <person name="Kellner H."/>
        </authorList>
    </citation>
    <scope>NUCLEOTIDE SEQUENCE [LARGE SCALE GENOMIC DNA]</scope>
    <source>
        <strain evidence="12 13">DSM 105466</strain>
    </source>
</reference>